<name>A0A8J1XVU6_OWEFU</name>
<proteinExistence type="predicted"/>
<keyword evidence="2" id="KW-0813">Transport</keyword>
<dbReference type="PANTHER" id="PTHR12266:SF0">
    <property type="entry name" value="MITOCHONDRIAL SODIUM_CALCIUM EXCHANGER PROTEIN"/>
    <property type="match status" value="1"/>
</dbReference>
<evidence type="ECO:0000256" key="4">
    <source>
        <dbReference type="ARBA" id="ARBA00022568"/>
    </source>
</evidence>
<evidence type="ECO:0000313" key="8">
    <source>
        <dbReference type="EMBL" id="CAH1787283.1"/>
    </source>
</evidence>
<accession>A0A8J1XVU6</accession>
<keyword evidence="4" id="KW-0406">Ion transport</keyword>
<dbReference type="InterPro" id="IPR051359">
    <property type="entry name" value="CaCA_antiporter"/>
</dbReference>
<dbReference type="PANTHER" id="PTHR12266">
    <property type="entry name" value="NA+/CA2+ K+ INDEPENDENT EXCHANGER"/>
    <property type="match status" value="1"/>
</dbReference>
<comment type="caution">
    <text evidence="8">The sequence shown here is derived from an EMBL/GenBank/DDBJ whole genome shotgun (WGS) entry which is preliminary data.</text>
</comment>
<keyword evidence="4" id="KW-0109">Calcium transport</keyword>
<keyword evidence="6" id="KW-1133">Transmembrane helix</keyword>
<keyword evidence="9" id="KW-1185">Reference proteome</keyword>
<dbReference type="OrthoDB" id="6287926at2759"/>
<dbReference type="GO" id="GO:0016020">
    <property type="term" value="C:membrane"/>
    <property type="evidence" value="ECO:0007669"/>
    <property type="project" value="UniProtKB-SubCell"/>
</dbReference>
<evidence type="ECO:0000256" key="3">
    <source>
        <dbReference type="ARBA" id="ARBA00022449"/>
    </source>
</evidence>
<organism evidence="8 9">
    <name type="scientific">Owenia fusiformis</name>
    <name type="common">Polychaete worm</name>
    <dbReference type="NCBI Taxonomy" id="6347"/>
    <lineage>
        <taxon>Eukaryota</taxon>
        <taxon>Metazoa</taxon>
        <taxon>Spiralia</taxon>
        <taxon>Lophotrochozoa</taxon>
        <taxon>Annelida</taxon>
        <taxon>Polychaeta</taxon>
        <taxon>Sedentaria</taxon>
        <taxon>Canalipalpata</taxon>
        <taxon>Sabellida</taxon>
        <taxon>Oweniida</taxon>
        <taxon>Oweniidae</taxon>
        <taxon>Owenia</taxon>
    </lineage>
</organism>
<dbReference type="AlphaFoldDB" id="A0A8J1XVU6"/>
<evidence type="ECO:0000256" key="6">
    <source>
        <dbReference type="ARBA" id="ARBA00022989"/>
    </source>
</evidence>
<dbReference type="EMBL" id="CAIIXF020000006">
    <property type="protein sequence ID" value="CAH1787283.1"/>
    <property type="molecule type" value="Genomic_DNA"/>
</dbReference>
<dbReference type="Proteomes" id="UP000749559">
    <property type="component" value="Unassembled WGS sequence"/>
</dbReference>
<sequence length="781" mass="86799">MGRRDYDKQIIKVVYSTGIFVAFLCCVGIIKSIAPYNDGLQSQFHHSEGTHSEAFAWNSRSLLQAKRSECRDVHNYDISQSCEFVSNAPACKMVEGFINYIDVIYCKFPNNLIPLGMVILFIWWMFIFIGLAITADDFFCPDLAVISDTLGLSPNVAGVTFLAFGNGAADIFSAFAAFQATSGGDAGLAVGGLFGAGVFVTTIVAGSIALVAPFTAMQRPLLRDIIFYLAALYWTFYIFYRGEIFLWEAIGFMVMYVLYVIVVVLSQKTYDEQQDSRRRSMMSGVEMKGHRPSIQLEKIDDAAVVNVPEVESKSTISKVEGEVVNAYGVGSLRLVLTPLDLDPSSIDGNTNPAFKPDDAKIESKEEKAEYMQIDVNANSEKTDVQYETSNLEKGIFTVGDKTENGKLQKETDDGTSEKDEKIVEAVSKDPNEDLKNNESVRKIVRQTSQVSFNLDAMNTEGMQEGTYKRRYSLATEISVIEDLEKRRIKEEEAKLVVENPIKEFLYALSPIRIDAWSEMRWFIKAYEVFKSPIQLLLNATIPCVSYAEKNNNWNRHVSCLNCVLAPSLPILGFKLYGTMLGGVFPLLVLTLLIGIALAALVFFTSRNEKPPKYHWAFAFLGFVVAIVWIYVMANEIVNVLKMFGVVLNISDAILGLTLLAWGNSVADFIADMSMARMGRQRTGFTACFGGTLFNLLLGVGVPFTLRVAREGRVFLTYSMQQIILTAAMAGSLLITFVSMPLIFNFKVGRAYGIVMVVFYVAFLIIAILAEAGVIKGELRRI</sequence>
<protein>
    <submittedName>
        <fullName evidence="8">Uncharacterized protein</fullName>
    </submittedName>
</protein>
<dbReference type="GO" id="GO:0006874">
    <property type="term" value="P:intracellular calcium ion homeostasis"/>
    <property type="evidence" value="ECO:0007669"/>
    <property type="project" value="TreeGrafter"/>
</dbReference>
<gene>
    <name evidence="8" type="ORF">OFUS_LOCUS13022</name>
</gene>
<dbReference type="Pfam" id="PF01699">
    <property type="entry name" value="Na_Ca_ex"/>
    <property type="match status" value="2"/>
</dbReference>
<evidence type="ECO:0000256" key="1">
    <source>
        <dbReference type="ARBA" id="ARBA00004141"/>
    </source>
</evidence>
<evidence type="ECO:0000256" key="5">
    <source>
        <dbReference type="ARBA" id="ARBA00022692"/>
    </source>
</evidence>
<dbReference type="InterPro" id="IPR044880">
    <property type="entry name" value="NCX_ion-bd_dom_sf"/>
</dbReference>
<keyword evidence="3" id="KW-0050">Antiport</keyword>
<comment type="subcellular location">
    <subcellularLocation>
        <location evidence="1">Membrane</location>
        <topology evidence="1">Multi-pass membrane protein</topology>
    </subcellularLocation>
</comment>
<dbReference type="Gene3D" id="1.20.1420.30">
    <property type="entry name" value="NCX, central ion-binding region"/>
    <property type="match status" value="2"/>
</dbReference>
<evidence type="ECO:0000256" key="7">
    <source>
        <dbReference type="ARBA" id="ARBA00023136"/>
    </source>
</evidence>
<keyword evidence="5" id="KW-0812">Transmembrane</keyword>
<keyword evidence="4" id="KW-0106">Calcium</keyword>
<reference evidence="8" key="1">
    <citation type="submission" date="2022-03" db="EMBL/GenBank/DDBJ databases">
        <authorList>
            <person name="Martin C."/>
        </authorList>
    </citation>
    <scope>NUCLEOTIDE SEQUENCE</scope>
</reference>
<evidence type="ECO:0000313" key="9">
    <source>
        <dbReference type="Proteomes" id="UP000749559"/>
    </source>
</evidence>
<dbReference type="GO" id="GO:0005432">
    <property type="term" value="F:calcium:sodium antiporter activity"/>
    <property type="evidence" value="ECO:0007669"/>
    <property type="project" value="TreeGrafter"/>
</dbReference>
<keyword evidence="7" id="KW-0472">Membrane</keyword>
<evidence type="ECO:0000256" key="2">
    <source>
        <dbReference type="ARBA" id="ARBA00022448"/>
    </source>
</evidence>
<dbReference type="InterPro" id="IPR004837">
    <property type="entry name" value="NaCa_Exmemb"/>
</dbReference>